<keyword evidence="1" id="KW-0812">Transmembrane</keyword>
<reference evidence="2 3" key="1">
    <citation type="submission" date="2011-05" db="EMBL/GenBank/DDBJ databases">
        <authorList>
            <person name="Muzny D."/>
            <person name="Qin X."/>
            <person name="Deng J."/>
            <person name="Jiang H."/>
            <person name="Liu Y."/>
            <person name="Qu J."/>
            <person name="Song X.-Z."/>
            <person name="Zhang L."/>
            <person name="Thornton R."/>
            <person name="Coyle M."/>
            <person name="Francisco L."/>
            <person name="Jackson L."/>
            <person name="Javaid M."/>
            <person name="Korchina V."/>
            <person name="Kovar C."/>
            <person name="Mata R."/>
            <person name="Mathew T."/>
            <person name="Ngo R."/>
            <person name="Nguyen L."/>
            <person name="Nguyen N."/>
            <person name="Okwuonu G."/>
            <person name="Ongeri F."/>
            <person name="Pham C."/>
            <person name="Simmons D."/>
            <person name="Wilczek-Boney K."/>
            <person name="Hale W."/>
            <person name="Jakkamsetti A."/>
            <person name="Pham P."/>
            <person name="Ruth R."/>
            <person name="San Lucas F."/>
            <person name="Warren J."/>
            <person name="Zhang J."/>
            <person name="Zhao Z."/>
            <person name="Zhou C."/>
            <person name="Zhu D."/>
            <person name="Lee S."/>
            <person name="Bess C."/>
            <person name="Blankenburg K."/>
            <person name="Forbes L."/>
            <person name="Fu Q."/>
            <person name="Gubbala S."/>
            <person name="Hirani K."/>
            <person name="Jayaseelan J.C."/>
            <person name="Lara F."/>
            <person name="Munidasa M."/>
            <person name="Palculict T."/>
            <person name="Patil S."/>
            <person name="Pu L.-L."/>
            <person name="Saada N."/>
            <person name="Tang L."/>
            <person name="Weissenberger G."/>
            <person name="Zhu Y."/>
            <person name="Hemphill L."/>
            <person name="Shang Y."/>
            <person name="Youmans B."/>
            <person name="Ayvaz T."/>
            <person name="Ross M."/>
            <person name="Santibanez J."/>
            <person name="Aqrawi P."/>
            <person name="Gross S."/>
            <person name="Joshi V."/>
            <person name="Fowler G."/>
            <person name="Nazareth L."/>
            <person name="Reid J."/>
            <person name="Worley K."/>
            <person name="Petrosino J."/>
            <person name="Highlander S."/>
            <person name="Gibbs R."/>
        </authorList>
    </citation>
    <scope>NUCLEOTIDE SEQUENCE [LARGE SCALE GENOMIC DNA]</scope>
    <source>
        <strain evidence="2 3">871</strain>
    </source>
</reference>
<sequence>MRTLLSVVLLWVADALAMLLLARCLLQYGRLHFLHPLAQFCSRSTDWLVRPLRKILPPLGRWDTACLFGAWLVYLAAYGLIAVSALPEVPLSPRLLAAHLLFSVLAWSKAAAYVLLGGLVWRMVLSLANPYSPLMAVLQQIYLPLCRPFAFLRIGRWDFSASVLVLVLWWWVVWWLPQMMTRLSLLLLQ</sequence>
<dbReference type="HOGENOM" id="CLU_089905_0_1_4"/>
<evidence type="ECO:0000313" key="2">
    <source>
        <dbReference type="EMBL" id="EGY52696.1"/>
    </source>
</evidence>
<proteinExistence type="predicted"/>
<feature type="transmembrane region" description="Helical" evidence="1">
    <location>
        <begin position="157"/>
        <end position="176"/>
    </location>
</feature>
<keyword evidence="1" id="KW-0472">Membrane</keyword>
<dbReference type="EMBL" id="AGAY01000042">
    <property type="protein sequence ID" value="EGY52696.1"/>
    <property type="molecule type" value="Genomic_DNA"/>
</dbReference>
<accession>G4CHN1</accession>
<dbReference type="PATRIC" id="fig|1032488.3.peg.1051"/>
<evidence type="ECO:0000256" key="1">
    <source>
        <dbReference type="SAM" id="Phobius"/>
    </source>
</evidence>
<dbReference type="AlphaFoldDB" id="G4CHN1"/>
<comment type="caution">
    <text evidence="2">The sequence shown here is derived from an EMBL/GenBank/DDBJ whole genome shotgun (WGS) entry which is preliminary data.</text>
</comment>
<feature type="transmembrane region" description="Helical" evidence="1">
    <location>
        <begin position="95"/>
        <end position="116"/>
    </location>
</feature>
<name>G4CHN1_9NEIS</name>
<organism evidence="2 3">
    <name type="scientific">Neisseria shayeganii 871</name>
    <dbReference type="NCBI Taxonomy" id="1032488"/>
    <lineage>
        <taxon>Bacteria</taxon>
        <taxon>Pseudomonadati</taxon>
        <taxon>Pseudomonadota</taxon>
        <taxon>Betaproteobacteria</taxon>
        <taxon>Neisseriales</taxon>
        <taxon>Neisseriaceae</taxon>
        <taxon>Neisseria</taxon>
    </lineage>
</organism>
<keyword evidence="1" id="KW-1133">Transmembrane helix</keyword>
<gene>
    <name evidence="2" type="ORF">HMPREF9371_1120</name>
</gene>
<dbReference type="STRING" id="1032488.HMPREF9371_1120"/>
<dbReference type="GO" id="GO:0016020">
    <property type="term" value="C:membrane"/>
    <property type="evidence" value="ECO:0007669"/>
    <property type="project" value="InterPro"/>
</dbReference>
<dbReference type="InterPro" id="IPR003425">
    <property type="entry name" value="CCB3/YggT"/>
</dbReference>
<keyword evidence="3" id="KW-1185">Reference proteome</keyword>
<feature type="transmembrane region" description="Helical" evidence="1">
    <location>
        <begin position="62"/>
        <end position="83"/>
    </location>
</feature>
<dbReference type="Pfam" id="PF02325">
    <property type="entry name" value="CCB3_YggT"/>
    <property type="match status" value="1"/>
</dbReference>
<dbReference type="Proteomes" id="UP000003019">
    <property type="component" value="Unassembled WGS sequence"/>
</dbReference>
<evidence type="ECO:0000313" key="3">
    <source>
        <dbReference type="Proteomes" id="UP000003019"/>
    </source>
</evidence>
<protein>
    <submittedName>
        <fullName evidence="2">FkuM-YggT family potassium (K+) uptake transporter B</fullName>
    </submittedName>
</protein>
<dbReference type="RefSeq" id="WP_009118813.1">
    <property type="nucleotide sequence ID" value="NZ_JH164926.1"/>
</dbReference>